<organism evidence="1 2">
    <name type="scientific">Histidinibacterium lentulum</name>
    <dbReference type="NCBI Taxonomy" id="2480588"/>
    <lineage>
        <taxon>Bacteria</taxon>
        <taxon>Pseudomonadati</taxon>
        <taxon>Pseudomonadota</taxon>
        <taxon>Alphaproteobacteria</taxon>
        <taxon>Rhodobacterales</taxon>
        <taxon>Paracoccaceae</taxon>
        <taxon>Histidinibacterium</taxon>
    </lineage>
</organism>
<evidence type="ECO:0000313" key="1">
    <source>
        <dbReference type="EMBL" id="ROU02809.1"/>
    </source>
</evidence>
<dbReference type="Proteomes" id="UP000268016">
    <property type="component" value="Unassembled WGS sequence"/>
</dbReference>
<gene>
    <name evidence="1" type="ORF">EAT49_09500</name>
</gene>
<accession>A0A3N2R5Q8</accession>
<sequence length="274" mass="29766">MVDWSGGNDRGAAPKADAIWIATSRPGEAPLYCRNRGQAEAWLLARIEETLARGRRLLIGFDFPFGYPSGFAAAITGRPDPLALWSWLADRIEDAPGANNRFDVAAMMNRRLPGLGPFWGNALKRDIPDLPRRGNARSFRWHRPRRAAEDRAPGAFEVWQLAGAGAVGSQALMGLPVLWRLRAAFPGRIAAWPFDPLDLPVAFVEIWPSLVSSAIAARYPHEPIRDRAQVAALAAAVPALSPATLSAMLAVEAPEEGWIFGLGHEEALSRAVAP</sequence>
<protein>
    <submittedName>
        <fullName evidence="1">Molybdopterin guanine dinucleotide synthesis</fullName>
    </submittedName>
</protein>
<evidence type="ECO:0000313" key="2">
    <source>
        <dbReference type="Proteomes" id="UP000268016"/>
    </source>
</evidence>
<dbReference type="EMBL" id="RDRB01000004">
    <property type="protein sequence ID" value="ROU02809.1"/>
    <property type="molecule type" value="Genomic_DNA"/>
</dbReference>
<comment type="caution">
    <text evidence="1">The sequence shown here is derived from an EMBL/GenBank/DDBJ whole genome shotgun (WGS) entry which is preliminary data.</text>
</comment>
<dbReference type="OrthoDB" id="9804758at2"/>
<proteinExistence type="predicted"/>
<dbReference type="AlphaFoldDB" id="A0A3N2R5Q8"/>
<name>A0A3N2R5Q8_9RHOB</name>
<keyword evidence="2" id="KW-1185">Reference proteome</keyword>
<reference evidence="1 2" key="1">
    <citation type="submission" date="2018-10" db="EMBL/GenBank/DDBJ databases">
        <title>Histidinibacterium lentulum gen. nov., sp. nov., a marine bacterium from the culture broth of Picochlorum sp. 122.</title>
        <authorList>
            <person name="Wang G."/>
        </authorList>
    </citation>
    <scope>NUCLEOTIDE SEQUENCE [LARGE SCALE GENOMIC DNA]</scope>
    <source>
        <strain evidence="1 2">B17</strain>
    </source>
</reference>